<dbReference type="GO" id="GO:0016887">
    <property type="term" value="F:ATP hydrolysis activity"/>
    <property type="evidence" value="ECO:0007669"/>
    <property type="project" value="InterPro"/>
</dbReference>
<feature type="compositionally biased region" description="Polar residues" evidence="11">
    <location>
        <begin position="40"/>
        <end position="51"/>
    </location>
</feature>
<dbReference type="Proteomes" id="UP001201262">
    <property type="component" value="Unassembled WGS sequence"/>
</dbReference>
<dbReference type="GO" id="GO:0005524">
    <property type="term" value="F:ATP binding"/>
    <property type="evidence" value="ECO:0007669"/>
    <property type="project" value="UniProtKB-KW"/>
</dbReference>
<dbReference type="FunFam" id="1.20.1560.10:FF:000009">
    <property type="entry name" value="ABC transporter B family member 1"/>
    <property type="match status" value="1"/>
</dbReference>
<comment type="caution">
    <text evidence="15">The sequence shown here is derived from an EMBL/GenBank/DDBJ whole genome shotgun (WGS) entry which is preliminary data.</text>
</comment>
<dbReference type="GO" id="GO:0005886">
    <property type="term" value="C:plasma membrane"/>
    <property type="evidence" value="ECO:0007669"/>
    <property type="project" value="UniProtKB-SubCell"/>
</dbReference>
<feature type="transmembrane region" description="Helical" evidence="12">
    <location>
        <begin position="162"/>
        <end position="185"/>
    </location>
</feature>
<sequence>MAVPSGKVPPTEEKLEGALQPTTSESVTTPQDPEKHQGETWKTGSASTSTGADKKDDKAQTTAAPSATELDTLLEQLPEDERKILQEQLKSPTVSVSFFALYRYADKWDYLVLLISAICAIAGGAALPLFTILFGQLTNAFQGIFLDTISYDNFHSELVKNVLYFIYIGIAEFATIYVSTVGFIYTGEHVTQKIREAYLEAILRQNIAYFDNLGAGEITTRITADTNLIQDGISEKVGLTLTATATFITAFIIAYIKYWKLALICSSTIVCLVLIMGGGSRFIVKFNKQSLQSYAVGGSVAEEVLSSIRTATAFGNQERLAQQYDVHLREAEKWGVRLQLILALMIGGMFGVMFLNYGLGFWMGSRFLVDHEVVVGQVITVLMSILIGSFSLGNVAPNGQAFTSAVAAAAKIYSTIDRKSPLDPTSDEGEIIDGLKGTIELRNIKHRYPSRPDVPVMDDVSLLIPAGKTTALVGPSGSGKSTVIGLVERFYNPVRGGVFLDGHNIQSLNLRWLRQQVSLVSQEPILFATTIYENVRFGLIGTPFINEGDEKVQERIRQALEMANALEFVTALPEGLDTHVGERGFLLSGGQKQRIAIARAVVSDPKILLLDEATSALDTKSEGVVQAALDKAAEGRTTIVIAHRLSTIKGAHNIVVLVNGKIEEQGTHDELLDSNGAYHKLVEAQRINEEKDALSAKDVDLDDMENENELQQTISRVKMSRTLTSKSTGSGRAIDEKSPDFLDRQSTKKSISSIALGKRGAEKEHHYSLFTLIKFIFSFNRPELLYMLTGLVFAVISGGGQPTQAVIFSKAITTLALPESEFAKLRHDANFWSLMFLMLGLVQLLVHSTQGAAFAFSSEKLVRRARLQAFRAMLRQDISFFDRDENTTGALTSFLSTETKHLSGISGVTLGTILMVSTTLIASLTISLAIGWKLALVCISVVPVLLACGFYRFWMLAQFQSRSKKAYEASASYACEATSAIRTVASLTREEDVLRIYHGQLAAQARKSLVSVLRSSLLYAASQGVSFFCMALGFWYGGELLGKHQYTLFQFFVCFSEVIFGAQSAGTVFSFAPDMGKAKNAASEFKKLFDRIPAIDVWSQDGEKLDHAEGTIEFRDVHFRYPTRPEQPVLRGLDLTVKPGQYVALVGASGCGKSTTIALLERFYDPLSGGVYIDGKDISSLNVNSYRSHLALVSQEPTLYQGTIRDNILLGTNEIDVSEEAIIGACKNANIYDFILSLPDGFDTVVGSKGGMLSGGQKQRVAIARALLRDPKILLLDEATSALDSESEKVVQAALDAAARGRTTIAVAHRLSTIQKADIIYVFDQGKIVESGNHQDLLRNKGRYYELVNLQSLGKTH</sequence>
<keyword evidence="10" id="KW-0325">Glycoprotein</keyword>
<dbReference type="PROSITE" id="PS00211">
    <property type="entry name" value="ABC_TRANSPORTER_1"/>
    <property type="match status" value="2"/>
</dbReference>
<dbReference type="GO" id="GO:0090374">
    <property type="term" value="P:oligopeptide export from mitochondrion"/>
    <property type="evidence" value="ECO:0007669"/>
    <property type="project" value="TreeGrafter"/>
</dbReference>
<evidence type="ECO:0000256" key="2">
    <source>
        <dbReference type="ARBA" id="ARBA00007577"/>
    </source>
</evidence>
<dbReference type="InterPro" id="IPR017871">
    <property type="entry name" value="ABC_transporter-like_CS"/>
</dbReference>
<feature type="compositionally biased region" description="Basic and acidic residues" evidence="11">
    <location>
        <begin position="733"/>
        <end position="744"/>
    </location>
</feature>
<feature type="compositionally biased region" description="Polar residues" evidence="11">
    <location>
        <begin position="20"/>
        <end position="31"/>
    </location>
</feature>
<name>A0AAD4L2D4_9EURO</name>
<evidence type="ECO:0000313" key="15">
    <source>
        <dbReference type="EMBL" id="KAH8702585.1"/>
    </source>
</evidence>
<dbReference type="CDD" id="cd03249">
    <property type="entry name" value="ABC_MTABC3_MDL1_MDL2"/>
    <property type="match status" value="2"/>
</dbReference>
<evidence type="ECO:0000256" key="5">
    <source>
        <dbReference type="ARBA" id="ARBA00022692"/>
    </source>
</evidence>
<evidence type="ECO:0000256" key="10">
    <source>
        <dbReference type="ARBA" id="ARBA00023180"/>
    </source>
</evidence>
<accession>A0AAD4L2D4</accession>
<feature type="transmembrane region" description="Helical" evidence="12">
    <location>
        <begin position="374"/>
        <end position="392"/>
    </location>
</feature>
<keyword evidence="9 12" id="KW-0472">Membrane</keyword>
<evidence type="ECO:0000259" key="14">
    <source>
        <dbReference type="PROSITE" id="PS50929"/>
    </source>
</evidence>
<evidence type="ECO:0000256" key="9">
    <source>
        <dbReference type="ARBA" id="ARBA00023136"/>
    </source>
</evidence>
<dbReference type="InterPro" id="IPR039421">
    <property type="entry name" value="Type_1_exporter"/>
</dbReference>
<keyword evidence="6" id="KW-0547">Nucleotide-binding</keyword>
<dbReference type="PROSITE" id="PS50929">
    <property type="entry name" value="ABC_TM1F"/>
    <property type="match status" value="2"/>
</dbReference>
<keyword evidence="5 12" id="KW-0812">Transmembrane</keyword>
<feature type="transmembrane region" description="Helical" evidence="12">
    <location>
        <begin position="1016"/>
        <end position="1036"/>
    </location>
</feature>
<evidence type="ECO:0000313" key="16">
    <source>
        <dbReference type="Proteomes" id="UP001201262"/>
    </source>
</evidence>
<dbReference type="SUPFAM" id="SSF52540">
    <property type="entry name" value="P-loop containing nucleoside triphosphate hydrolases"/>
    <property type="match status" value="2"/>
</dbReference>
<feature type="region of interest" description="Disordered" evidence="11">
    <location>
        <begin position="1"/>
        <end position="67"/>
    </location>
</feature>
<dbReference type="InterPro" id="IPR003439">
    <property type="entry name" value="ABC_transporter-like_ATP-bd"/>
</dbReference>
<feature type="domain" description="ABC transporter" evidence="13">
    <location>
        <begin position="439"/>
        <end position="684"/>
    </location>
</feature>
<keyword evidence="4" id="KW-1003">Cell membrane</keyword>
<evidence type="ECO:0000256" key="12">
    <source>
        <dbReference type="SAM" id="Phobius"/>
    </source>
</evidence>
<dbReference type="RefSeq" id="XP_046075961.1">
    <property type="nucleotide sequence ID" value="XM_046210684.1"/>
</dbReference>
<gene>
    <name evidence="15" type="ORF">BGW36DRAFT_289625</name>
</gene>
<dbReference type="GO" id="GO:0015421">
    <property type="term" value="F:ABC-type oligopeptide transporter activity"/>
    <property type="evidence" value="ECO:0007669"/>
    <property type="project" value="TreeGrafter"/>
</dbReference>
<dbReference type="Gene3D" id="1.20.1560.10">
    <property type="entry name" value="ABC transporter type 1, transmembrane domain"/>
    <property type="match status" value="1"/>
</dbReference>
<dbReference type="PROSITE" id="PS50893">
    <property type="entry name" value="ABC_TRANSPORTER_2"/>
    <property type="match status" value="2"/>
</dbReference>
<evidence type="ECO:0000256" key="4">
    <source>
        <dbReference type="ARBA" id="ARBA00022475"/>
    </source>
</evidence>
<feature type="transmembrane region" description="Helical" evidence="12">
    <location>
        <begin position="934"/>
        <end position="954"/>
    </location>
</feature>
<proteinExistence type="inferred from homology"/>
<organism evidence="15 16">
    <name type="scientific">Talaromyces proteolyticus</name>
    <dbReference type="NCBI Taxonomy" id="1131652"/>
    <lineage>
        <taxon>Eukaryota</taxon>
        <taxon>Fungi</taxon>
        <taxon>Dikarya</taxon>
        <taxon>Ascomycota</taxon>
        <taxon>Pezizomycotina</taxon>
        <taxon>Eurotiomycetes</taxon>
        <taxon>Eurotiomycetidae</taxon>
        <taxon>Eurotiales</taxon>
        <taxon>Trichocomaceae</taxon>
        <taxon>Talaromyces</taxon>
        <taxon>Talaromyces sect. Bacilispori</taxon>
    </lineage>
</organism>
<dbReference type="InterPro" id="IPR036640">
    <property type="entry name" value="ABC1_TM_sf"/>
</dbReference>
<feature type="transmembrane region" description="Helical" evidence="12">
    <location>
        <begin position="1048"/>
        <end position="1072"/>
    </location>
</feature>
<evidence type="ECO:0000256" key="6">
    <source>
        <dbReference type="ARBA" id="ARBA00022741"/>
    </source>
</evidence>
<evidence type="ECO:0000256" key="8">
    <source>
        <dbReference type="ARBA" id="ARBA00022989"/>
    </source>
</evidence>
<dbReference type="SUPFAM" id="SSF90123">
    <property type="entry name" value="ABC transporter transmembrane region"/>
    <property type="match status" value="2"/>
</dbReference>
<feature type="transmembrane region" description="Helical" evidence="12">
    <location>
        <begin position="784"/>
        <end position="800"/>
    </location>
</feature>
<feature type="transmembrane region" description="Helical" evidence="12">
    <location>
        <begin position="237"/>
        <end position="255"/>
    </location>
</feature>
<feature type="compositionally biased region" description="Polar residues" evidence="11">
    <location>
        <begin position="721"/>
        <end position="730"/>
    </location>
</feature>
<dbReference type="Pfam" id="PF00664">
    <property type="entry name" value="ABC_membrane"/>
    <property type="match status" value="2"/>
</dbReference>
<dbReference type="InterPro" id="IPR011527">
    <property type="entry name" value="ABC1_TM_dom"/>
</dbReference>
<feature type="domain" description="ABC transmembrane type-1" evidence="14">
    <location>
        <begin position="788"/>
        <end position="1077"/>
    </location>
</feature>
<dbReference type="SMART" id="SM00382">
    <property type="entry name" value="AAA"/>
    <property type="match status" value="2"/>
</dbReference>
<keyword evidence="7" id="KW-0067">ATP-binding</keyword>
<keyword evidence="16" id="KW-1185">Reference proteome</keyword>
<dbReference type="Pfam" id="PF00005">
    <property type="entry name" value="ABC_tran"/>
    <property type="match status" value="2"/>
</dbReference>
<dbReference type="PANTHER" id="PTHR43394:SF27">
    <property type="entry name" value="ATP-DEPENDENT TRANSLOCASE ABCB1-LIKE"/>
    <property type="match status" value="1"/>
</dbReference>
<dbReference type="EMBL" id="JAJTJA010000003">
    <property type="protein sequence ID" value="KAH8702585.1"/>
    <property type="molecule type" value="Genomic_DNA"/>
</dbReference>
<dbReference type="FunFam" id="1.20.1560.10:FF:000102">
    <property type="entry name" value="ABC multidrug transporter Mdr1"/>
    <property type="match status" value="1"/>
</dbReference>
<feature type="transmembrane region" description="Helical" evidence="12">
    <location>
        <begin position="908"/>
        <end position="928"/>
    </location>
</feature>
<feature type="domain" description="ABC transporter" evidence="13">
    <location>
        <begin position="1112"/>
        <end position="1350"/>
    </location>
</feature>
<dbReference type="FunFam" id="3.40.50.300:FF:000302">
    <property type="entry name" value="ATP-binding cassette subfamily B member 5"/>
    <property type="match status" value="1"/>
</dbReference>
<reference evidence="15" key="1">
    <citation type="submission" date="2021-12" db="EMBL/GenBank/DDBJ databases">
        <title>Convergent genome expansion in fungi linked to evolution of root-endophyte symbiosis.</title>
        <authorList>
            <consortium name="DOE Joint Genome Institute"/>
            <person name="Ke Y.-H."/>
            <person name="Bonito G."/>
            <person name="Liao H.-L."/>
            <person name="Looney B."/>
            <person name="Rojas-Flechas A."/>
            <person name="Nash J."/>
            <person name="Hameed K."/>
            <person name="Schadt C."/>
            <person name="Martin F."/>
            <person name="Crous P.W."/>
            <person name="Miettinen O."/>
            <person name="Magnuson J.K."/>
            <person name="Labbe J."/>
            <person name="Jacobson D."/>
            <person name="Doktycz M.J."/>
            <person name="Veneault-Fourrey C."/>
            <person name="Kuo A."/>
            <person name="Mondo S."/>
            <person name="Calhoun S."/>
            <person name="Riley R."/>
            <person name="Ohm R."/>
            <person name="LaButti K."/>
            <person name="Andreopoulos B."/>
            <person name="Pangilinan J."/>
            <person name="Nolan M."/>
            <person name="Tritt A."/>
            <person name="Clum A."/>
            <person name="Lipzen A."/>
            <person name="Daum C."/>
            <person name="Barry K."/>
            <person name="Grigoriev I.V."/>
            <person name="Vilgalys R."/>
        </authorList>
    </citation>
    <scope>NUCLEOTIDE SEQUENCE</scope>
    <source>
        <strain evidence="15">PMI_201</strain>
    </source>
</reference>
<dbReference type="GeneID" id="70240971"/>
<feature type="domain" description="ABC transmembrane type-1" evidence="14">
    <location>
        <begin position="114"/>
        <end position="404"/>
    </location>
</feature>
<feature type="transmembrane region" description="Helical" evidence="12">
    <location>
        <begin position="261"/>
        <end position="284"/>
    </location>
</feature>
<evidence type="ECO:0000256" key="7">
    <source>
        <dbReference type="ARBA" id="ARBA00022840"/>
    </source>
</evidence>
<comment type="similarity">
    <text evidence="2">Belongs to the ABC transporter superfamily. ABCB family. Multidrug resistance exporter (TC 3.A.1.201) subfamily.</text>
</comment>
<evidence type="ECO:0000256" key="1">
    <source>
        <dbReference type="ARBA" id="ARBA00004651"/>
    </source>
</evidence>
<keyword evidence="8 12" id="KW-1133">Transmembrane helix</keyword>
<dbReference type="FunFam" id="3.40.50.300:FF:000251">
    <property type="entry name" value="ABC transporter B family member 19"/>
    <property type="match status" value="1"/>
</dbReference>
<feature type="transmembrane region" description="Helical" evidence="12">
    <location>
        <begin position="110"/>
        <end position="134"/>
    </location>
</feature>
<dbReference type="GO" id="GO:0005743">
    <property type="term" value="C:mitochondrial inner membrane"/>
    <property type="evidence" value="ECO:0007669"/>
    <property type="project" value="TreeGrafter"/>
</dbReference>
<dbReference type="InterPro" id="IPR027417">
    <property type="entry name" value="P-loop_NTPase"/>
</dbReference>
<keyword evidence="3" id="KW-0813">Transport</keyword>
<feature type="region of interest" description="Disordered" evidence="11">
    <location>
        <begin position="721"/>
        <end position="744"/>
    </location>
</feature>
<evidence type="ECO:0000259" key="13">
    <source>
        <dbReference type="PROSITE" id="PS50893"/>
    </source>
</evidence>
<dbReference type="Gene3D" id="3.40.50.300">
    <property type="entry name" value="P-loop containing nucleotide triphosphate hydrolases"/>
    <property type="match status" value="2"/>
</dbReference>
<evidence type="ECO:0000256" key="3">
    <source>
        <dbReference type="ARBA" id="ARBA00022448"/>
    </source>
</evidence>
<dbReference type="InterPro" id="IPR003593">
    <property type="entry name" value="AAA+_ATPase"/>
</dbReference>
<feature type="transmembrane region" description="Helical" evidence="12">
    <location>
        <begin position="831"/>
        <end position="856"/>
    </location>
</feature>
<dbReference type="CDD" id="cd18578">
    <property type="entry name" value="ABC_6TM_Pgp_ABCB1_D2_like"/>
    <property type="match status" value="1"/>
</dbReference>
<dbReference type="PANTHER" id="PTHR43394">
    <property type="entry name" value="ATP-DEPENDENT PERMEASE MDL1, MITOCHONDRIAL"/>
    <property type="match status" value="1"/>
</dbReference>
<evidence type="ECO:0000256" key="11">
    <source>
        <dbReference type="SAM" id="MobiDB-lite"/>
    </source>
</evidence>
<feature type="transmembrane region" description="Helical" evidence="12">
    <location>
        <begin position="338"/>
        <end position="362"/>
    </location>
</feature>
<protein>
    <submittedName>
        <fullName evidence="15">ABC multidrug transporter Mdr1</fullName>
    </submittedName>
</protein>
<dbReference type="CDD" id="cd18577">
    <property type="entry name" value="ABC_6TM_Pgp_ABCB1_D1_like"/>
    <property type="match status" value="1"/>
</dbReference>
<comment type="subcellular location">
    <subcellularLocation>
        <location evidence="1">Cell membrane</location>
        <topology evidence="1">Multi-pass membrane protein</topology>
    </subcellularLocation>
</comment>